<protein>
    <submittedName>
        <fullName evidence="3">HAD hydrolase-like protein</fullName>
    </submittedName>
</protein>
<dbReference type="PANTHER" id="PTHR43434">
    <property type="entry name" value="PHOSPHOGLYCOLATE PHOSPHATASE"/>
    <property type="match status" value="1"/>
</dbReference>
<keyword evidence="2" id="KW-0460">Magnesium</keyword>
<dbReference type="PANTHER" id="PTHR43434:SF1">
    <property type="entry name" value="PHOSPHOGLYCOLATE PHOSPHATASE"/>
    <property type="match status" value="1"/>
</dbReference>
<dbReference type="Proteomes" id="UP001221597">
    <property type="component" value="Chromosome"/>
</dbReference>
<keyword evidence="4" id="KW-1185">Reference proteome</keyword>
<evidence type="ECO:0000256" key="2">
    <source>
        <dbReference type="ARBA" id="ARBA00022842"/>
    </source>
</evidence>
<dbReference type="Gene3D" id="1.10.150.240">
    <property type="entry name" value="Putative phosphatase, domain 2"/>
    <property type="match status" value="1"/>
</dbReference>
<dbReference type="InterPro" id="IPR023198">
    <property type="entry name" value="PGP-like_dom2"/>
</dbReference>
<dbReference type="SFLD" id="SFLDS00003">
    <property type="entry name" value="Haloacid_Dehalogenase"/>
    <property type="match status" value="1"/>
</dbReference>
<dbReference type="InterPro" id="IPR023214">
    <property type="entry name" value="HAD_sf"/>
</dbReference>
<accession>A0ABY8J224</accession>
<evidence type="ECO:0000256" key="1">
    <source>
        <dbReference type="ARBA" id="ARBA00022801"/>
    </source>
</evidence>
<sequence length="223" mass="25547">MSQSLIFDMDGTLFQTNKILELSLVGTFDYLRLLGEWDKKTPTEEYREMMGVPLPEVWETLLPHHSNEIRDKANNLFQEKLINNIFKGNGALFPHVEEIFSYLKELDYKIYIASNGQPAYLHAIVDYYRLNNWVTETFSIGQIQSLNKTDLIASIIKKYRIKKGAVVGDRISDIKAAQENGLVAVGCKFDFAKEEELAQADLVIEELNEIKVILSRLKELVDA</sequence>
<organism evidence="3 4">
    <name type="scientific">Halobacillus naozhouensis</name>
    <dbReference type="NCBI Taxonomy" id="554880"/>
    <lineage>
        <taxon>Bacteria</taxon>
        <taxon>Bacillati</taxon>
        <taxon>Bacillota</taxon>
        <taxon>Bacilli</taxon>
        <taxon>Bacillales</taxon>
        <taxon>Bacillaceae</taxon>
        <taxon>Halobacillus</taxon>
    </lineage>
</organism>
<reference evidence="3 4" key="1">
    <citation type="submission" date="2023-04" db="EMBL/GenBank/DDBJ databases">
        <title>Genome sequence of Halobacillus naozhouensis KACC 21980.</title>
        <authorList>
            <person name="Kim S."/>
            <person name="Heo J."/>
            <person name="Kwon S.-W."/>
        </authorList>
    </citation>
    <scope>NUCLEOTIDE SEQUENCE [LARGE SCALE GENOMIC DNA]</scope>
    <source>
        <strain evidence="3 4">KCTC 13234</strain>
    </source>
</reference>
<dbReference type="SUPFAM" id="SSF56784">
    <property type="entry name" value="HAD-like"/>
    <property type="match status" value="1"/>
</dbReference>
<name>A0ABY8J224_9BACI</name>
<evidence type="ECO:0000313" key="3">
    <source>
        <dbReference type="EMBL" id="WFT76117.1"/>
    </source>
</evidence>
<gene>
    <name evidence="3" type="ORF">P9989_07075</name>
</gene>
<dbReference type="Gene3D" id="3.40.50.1000">
    <property type="entry name" value="HAD superfamily/HAD-like"/>
    <property type="match status" value="1"/>
</dbReference>
<dbReference type="InterPro" id="IPR036412">
    <property type="entry name" value="HAD-like_sf"/>
</dbReference>
<dbReference type="Pfam" id="PF13419">
    <property type="entry name" value="HAD_2"/>
    <property type="match status" value="1"/>
</dbReference>
<evidence type="ECO:0000313" key="4">
    <source>
        <dbReference type="Proteomes" id="UP001221597"/>
    </source>
</evidence>
<dbReference type="EMBL" id="CP121671">
    <property type="protein sequence ID" value="WFT76117.1"/>
    <property type="molecule type" value="Genomic_DNA"/>
</dbReference>
<dbReference type="InterPro" id="IPR050155">
    <property type="entry name" value="HAD-like_hydrolase_sf"/>
</dbReference>
<dbReference type="SFLD" id="SFLDG01129">
    <property type="entry name" value="C1.5:_HAD__Beta-PGM__Phosphata"/>
    <property type="match status" value="1"/>
</dbReference>
<proteinExistence type="predicted"/>
<dbReference type="RefSeq" id="WP_283078074.1">
    <property type="nucleotide sequence ID" value="NZ_CP121671.1"/>
</dbReference>
<keyword evidence="1" id="KW-0378">Hydrolase</keyword>
<dbReference type="InterPro" id="IPR041492">
    <property type="entry name" value="HAD_2"/>
</dbReference>